<proteinExistence type="inferred from homology"/>
<keyword evidence="9" id="KW-0012">Acyltransferase</keyword>
<accession>A0A5Q2F784</accession>
<dbReference type="AlphaFoldDB" id="A0A5Q2F784"/>
<comment type="pathway">
    <text evidence="1">Glycerolipid metabolism; triacylglycerol biosynthesis.</text>
</comment>
<keyword evidence="7" id="KW-0319">Glycerol metabolism</keyword>
<dbReference type="EMBL" id="CP045725">
    <property type="protein sequence ID" value="QGF22689.1"/>
    <property type="molecule type" value="Genomic_DNA"/>
</dbReference>
<evidence type="ECO:0000256" key="6">
    <source>
        <dbReference type="ARBA" id="ARBA00022679"/>
    </source>
</evidence>
<name>A0A5Q2F784_9ACTN</name>
<dbReference type="Pfam" id="PF03007">
    <property type="entry name" value="WS_DGAT_cat"/>
    <property type="match status" value="1"/>
</dbReference>
<keyword evidence="5" id="KW-0444">Lipid biosynthesis</keyword>
<dbReference type="GO" id="GO:0051701">
    <property type="term" value="P:biological process involved in interaction with host"/>
    <property type="evidence" value="ECO:0007669"/>
    <property type="project" value="TreeGrafter"/>
</dbReference>
<evidence type="ECO:0000259" key="12">
    <source>
        <dbReference type="Pfam" id="PF06974"/>
    </source>
</evidence>
<evidence type="ECO:0000313" key="13">
    <source>
        <dbReference type="EMBL" id="QGF22689.1"/>
    </source>
</evidence>
<evidence type="ECO:0000256" key="1">
    <source>
        <dbReference type="ARBA" id="ARBA00004771"/>
    </source>
</evidence>
<evidence type="ECO:0000256" key="5">
    <source>
        <dbReference type="ARBA" id="ARBA00022516"/>
    </source>
</evidence>
<evidence type="ECO:0000256" key="9">
    <source>
        <dbReference type="ARBA" id="ARBA00023315"/>
    </source>
</evidence>
<dbReference type="GO" id="GO:0001666">
    <property type="term" value="P:response to hypoxia"/>
    <property type="evidence" value="ECO:0007669"/>
    <property type="project" value="TreeGrafter"/>
</dbReference>
<evidence type="ECO:0000259" key="11">
    <source>
        <dbReference type="Pfam" id="PF03007"/>
    </source>
</evidence>
<dbReference type="GO" id="GO:0071731">
    <property type="term" value="P:response to nitric oxide"/>
    <property type="evidence" value="ECO:0007669"/>
    <property type="project" value="TreeGrafter"/>
</dbReference>
<gene>
    <name evidence="13" type="ORF">Rai3103_02215</name>
</gene>
<feature type="domain" description="O-acyltransferase WSD1-like N-terminal" evidence="11">
    <location>
        <begin position="32"/>
        <end position="279"/>
    </location>
</feature>
<dbReference type="KEGG" id="rain:Rai3103_02215"/>
<evidence type="ECO:0000256" key="3">
    <source>
        <dbReference type="ARBA" id="ARBA00009587"/>
    </source>
</evidence>
<dbReference type="Gene3D" id="3.30.559.30">
    <property type="entry name" value="Nonribosomal peptide synthetase, condensation domain"/>
    <property type="match status" value="1"/>
</dbReference>
<protein>
    <recommendedName>
        <fullName evidence="4">diacylglycerol O-acyltransferase</fullName>
        <ecNumber evidence="4">2.3.1.20</ecNumber>
    </recommendedName>
</protein>
<comment type="similarity">
    <text evidence="3">Belongs to the long-chain O-acyltransferase family.</text>
</comment>
<dbReference type="EC" id="2.3.1.20" evidence="4"/>
<comment type="catalytic activity">
    <reaction evidence="10">
        <text>an acyl-CoA + a 1,2-diacyl-sn-glycerol = a triacyl-sn-glycerol + CoA</text>
        <dbReference type="Rhea" id="RHEA:10868"/>
        <dbReference type="ChEBI" id="CHEBI:17815"/>
        <dbReference type="ChEBI" id="CHEBI:57287"/>
        <dbReference type="ChEBI" id="CHEBI:58342"/>
        <dbReference type="ChEBI" id="CHEBI:64615"/>
        <dbReference type="EC" id="2.3.1.20"/>
    </reaction>
</comment>
<dbReference type="GO" id="GO:0005886">
    <property type="term" value="C:plasma membrane"/>
    <property type="evidence" value="ECO:0007669"/>
    <property type="project" value="TreeGrafter"/>
</dbReference>
<evidence type="ECO:0000313" key="14">
    <source>
        <dbReference type="Proteomes" id="UP000386847"/>
    </source>
</evidence>
<evidence type="ECO:0000256" key="8">
    <source>
        <dbReference type="ARBA" id="ARBA00023098"/>
    </source>
</evidence>
<dbReference type="InterPro" id="IPR004255">
    <property type="entry name" value="O-acyltransferase_WSD1_N"/>
</dbReference>
<dbReference type="GO" id="GO:0004144">
    <property type="term" value="F:diacylglycerol O-acyltransferase activity"/>
    <property type="evidence" value="ECO:0007669"/>
    <property type="project" value="UniProtKB-EC"/>
</dbReference>
<dbReference type="UniPathway" id="UPA00282"/>
<evidence type="ECO:0000256" key="10">
    <source>
        <dbReference type="ARBA" id="ARBA00048109"/>
    </source>
</evidence>
<evidence type="ECO:0000256" key="7">
    <source>
        <dbReference type="ARBA" id="ARBA00022798"/>
    </source>
</evidence>
<dbReference type="Proteomes" id="UP000386847">
    <property type="component" value="Chromosome"/>
</dbReference>
<dbReference type="PANTHER" id="PTHR31650">
    <property type="entry name" value="O-ACYLTRANSFERASE (WSD1-LIKE) FAMILY PROTEIN"/>
    <property type="match status" value="1"/>
</dbReference>
<reference evidence="13 14" key="1">
    <citation type="submission" date="2019-10" db="EMBL/GenBank/DDBJ databases">
        <title>Genomic analysis of Raineyella sp. CBA3103.</title>
        <authorList>
            <person name="Roh S.W."/>
        </authorList>
    </citation>
    <scope>NUCLEOTIDE SEQUENCE [LARGE SCALE GENOMIC DNA]</scope>
    <source>
        <strain evidence="13 14">CBA3103</strain>
    </source>
</reference>
<organism evidence="13 14">
    <name type="scientific">Raineyella fluvialis</name>
    <dbReference type="NCBI Taxonomy" id="2662261"/>
    <lineage>
        <taxon>Bacteria</taxon>
        <taxon>Bacillati</taxon>
        <taxon>Actinomycetota</taxon>
        <taxon>Actinomycetes</taxon>
        <taxon>Propionibacteriales</taxon>
        <taxon>Propionibacteriaceae</taxon>
        <taxon>Raineyella</taxon>
    </lineage>
</organism>
<dbReference type="PANTHER" id="PTHR31650:SF1">
    <property type="entry name" value="WAX ESTER SYNTHASE_DIACYLGLYCEROL ACYLTRANSFERASE 4-RELATED"/>
    <property type="match status" value="1"/>
</dbReference>
<evidence type="ECO:0000256" key="4">
    <source>
        <dbReference type="ARBA" id="ARBA00013244"/>
    </source>
</evidence>
<dbReference type="Pfam" id="PF06974">
    <property type="entry name" value="WS_DGAT_C"/>
    <property type="match status" value="1"/>
</dbReference>
<dbReference type="SUPFAM" id="SSF52777">
    <property type="entry name" value="CoA-dependent acyltransferases"/>
    <property type="match status" value="2"/>
</dbReference>
<dbReference type="InterPro" id="IPR045034">
    <property type="entry name" value="O-acyltransferase_WSD1-like"/>
</dbReference>
<evidence type="ECO:0000256" key="2">
    <source>
        <dbReference type="ARBA" id="ARBA00005189"/>
    </source>
</evidence>
<keyword evidence="6" id="KW-0808">Transferase</keyword>
<dbReference type="InterPro" id="IPR009721">
    <property type="entry name" value="O-acyltransferase_WSD1_C"/>
</dbReference>
<keyword evidence="14" id="KW-1185">Reference proteome</keyword>
<keyword evidence="8" id="KW-0443">Lipid metabolism</keyword>
<feature type="domain" description="O-acyltransferase WSD1 C-terminal" evidence="12">
    <location>
        <begin position="325"/>
        <end position="465"/>
    </location>
</feature>
<dbReference type="GO" id="GO:0019432">
    <property type="term" value="P:triglyceride biosynthetic process"/>
    <property type="evidence" value="ECO:0007669"/>
    <property type="project" value="UniProtKB-UniPathway"/>
</dbReference>
<dbReference type="GO" id="GO:0006071">
    <property type="term" value="P:glycerol metabolic process"/>
    <property type="evidence" value="ECO:0007669"/>
    <property type="project" value="UniProtKB-KW"/>
</dbReference>
<sequence length="477" mass="50253">MGPTGVPGQGVRSVSRSPASAAFAIPRIARLSANDLVSLAEDAGSSVPLQVGLVVMLRTEPGFSAQDVVRALDTRLPSVPRMRQRLVRTAFWQGRSYWADDPDFRLDRHVRVVEARGGREAALAVADELVTTPMPADHPLWAARVVSGLDEGRSAAVVFASHHVMADGVAGMALLRGLTDGPPPTVDPALPAFPRPAPSRWQLLADAVRGLLQSMRSLPATLHDGLRELASLLRARRPLVAASSLTRPTGPHRRSAAVSCDLEAARAAAHAAGASVNDLLLTAIVVALGDLLASRGERAEDFSVGVLVSGRPPILPTHDGHSGSGNRSGTVPITLPATGAPYDRLRLVAQRTAAAKSRRRTAVNAWLGPATRLLAGLGLFAWVARRQRFLHTFASSLRIQGDPLTMAGCPVTEIIPLSVATGNITVVFASVSYAGRLTASIMADAVACPDLDVLRDRLQAALEELLEGAAGPAIPYR</sequence>
<comment type="pathway">
    <text evidence="2">Lipid metabolism.</text>
</comment>